<comment type="subcellular location">
    <subcellularLocation>
        <location evidence="1">Membrane</location>
        <topology evidence="1">Multi-pass membrane protein</topology>
    </subcellularLocation>
</comment>
<dbReference type="Gene3D" id="1.20.1280.290">
    <property type="match status" value="2"/>
</dbReference>
<evidence type="ECO:0000313" key="10">
    <source>
        <dbReference type="EMBL" id="SYW81257.1"/>
    </source>
</evidence>
<keyword evidence="3 8" id="KW-1133">Transmembrane helix</keyword>
<feature type="compositionally biased region" description="Basic residues" evidence="7">
    <location>
        <begin position="279"/>
        <end position="294"/>
    </location>
</feature>
<reference evidence="9" key="2">
    <citation type="submission" date="2016-04" db="EMBL/GenBank/DDBJ databases">
        <authorList>
            <person name="Evans L.H."/>
            <person name="Alamgir A."/>
            <person name="Owens N."/>
            <person name="Weber N.D."/>
            <person name="Virtaneva K."/>
            <person name="Barbian K."/>
            <person name="Babar A."/>
            <person name="Rosenke K."/>
        </authorList>
    </citation>
    <scope>NUCLEOTIDE SEQUENCE</scope>
    <source>
        <strain evidence="9">UB2112</strain>
    </source>
</reference>
<feature type="compositionally biased region" description="Polar residues" evidence="7">
    <location>
        <begin position="307"/>
        <end position="318"/>
    </location>
</feature>
<keyword evidence="2 8" id="KW-0812">Transmembrane</keyword>
<feature type="region of interest" description="Disordered" evidence="7">
    <location>
        <begin position="139"/>
        <end position="183"/>
    </location>
</feature>
<feature type="compositionally biased region" description="Basic and acidic residues" evidence="7">
    <location>
        <begin position="368"/>
        <end position="382"/>
    </location>
</feature>
<evidence type="ECO:0000256" key="5">
    <source>
        <dbReference type="ARBA" id="ARBA00038039"/>
    </source>
</evidence>
<feature type="compositionally biased region" description="Polar residues" evidence="7">
    <location>
        <begin position="239"/>
        <end position="258"/>
    </location>
</feature>
<proteinExistence type="inferred from homology"/>
<dbReference type="Pfam" id="PF04193">
    <property type="entry name" value="PQ-loop"/>
    <property type="match status" value="2"/>
</dbReference>
<feature type="compositionally biased region" description="Low complexity" evidence="7">
    <location>
        <begin position="333"/>
        <end position="367"/>
    </location>
</feature>
<feature type="transmembrane region" description="Helical" evidence="8">
    <location>
        <begin position="619"/>
        <end position="642"/>
    </location>
</feature>
<evidence type="ECO:0000313" key="12">
    <source>
        <dbReference type="Proteomes" id="UP000658997"/>
    </source>
</evidence>
<dbReference type="GO" id="GO:0000329">
    <property type="term" value="C:fungal-type vacuole membrane"/>
    <property type="evidence" value="ECO:0007669"/>
    <property type="project" value="TreeGrafter"/>
</dbReference>
<feature type="transmembrane region" description="Helical" evidence="8">
    <location>
        <begin position="662"/>
        <end position="683"/>
    </location>
</feature>
<dbReference type="Proteomes" id="UP000179920">
    <property type="component" value="Chromosome IV"/>
</dbReference>
<dbReference type="GO" id="GO:0015174">
    <property type="term" value="F:basic amino acid transmembrane transporter activity"/>
    <property type="evidence" value="ECO:0007669"/>
    <property type="project" value="TreeGrafter"/>
</dbReference>
<dbReference type="InterPro" id="IPR051415">
    <property type="entry name" value="LAAT-1"/>
</dbReference>
<accession>A0A1K0G0T0</accession>
<dbReference type="EMBL" id="ULHB01000091">
    <property type="protein sequence ID" value="SYW81257.1"/>
    <property type="molecule type" value="Genomic_DNA"/>
</dbReference>
<keyword evidence="4 8" id="KW-0472">Membrane</keyword>
<sequence length="687" mass="74836">MLSTFPTPDRQTISSATGTLSFIIWLFAQSPQLYENYRRGSIDGLSSVFLTQWMLGDATNLLGCILTQQLPFQIAVATYFCCIDVCIMLQYAYYWNKATRQRKRGKRSRRESLTYASNPYSVLSETSELLPGRRGVLRSASQRRGLSHSQQLLSRDMVGDVAKHHSRSRHRPPQPSLSRTGSSDTVAALANYRALSDAALSVAQLAQEVARRREAILHRAEGGEEDHFSHRKGSRSKSRTASSPNHSLPASRSRSRVNSGELERVDLAAIEQVESAGRGRTKSGSRSMSARRKGLGGGSREFVPSALSPTREQASTMVNEQDETEGEGESSSEADSNAAMVDSVASLAATTNTSSSTEASTESLVLEPRGRDMVRTATRIESESAVTTPGEVRREATSSPSSVGSSDGTARHASQPAAGMSRSHHQLGQSHPDSDEDEDEEENMKNVARRKGKRSMREVSPSAMYRSIDALVSTNDKDRYGSRKRTMTRSSSSRSHSKRLATSQLVGMTWSTSTATTAAAAGGKKRAGTKSPASMRRSIGMVLLGIMLLFSPPTLSSPTPTYTHTLTSNSPLSLLSLLDDGSVASWNRLIGRISAWLCALLYITSRIPQIWENHIRRSVAGLSILLFIAAFSGNLLYTISVLSNPEAVGKGARVYLQESLPFLLGSGGTLVFDLIIVAQWFAWRKNE</sequence>
<feature type="transmembrane region" description="Helical" evidence="8">
    <location>
        <begin position="74"/>
        <end position="94"/>
    </location>
</feature>
<evidence type="ECO:0000256" key="8">
    <source>
        <dbReference type="SAM" id="Phobius"/>
    </source>
</evidence>
<evidence type="ECO:0000256" key="4">
    <source>
        <dbReference type="ARBA" id="ARBA00023136"/>
    </source>
</evidence>
<dbReference type="FunFam" id="1.20.1280.290:FF:000028">
    <property type="entry name" value="Vacuolar membrane protein, putative"/>
    <property type="match status" value="1"/>
</dbReference>
<dbReference type="FunFam" id="1.20.1280.290:FF:000009">
    <property type="entry name" value="PQ loop repeat family protein"/>
    <property type="match status" value="1"/>
</dbReference>
<dbReference type="GO" id="GO:0034488">
    <property type="term" value="P:basic amino acid transmembrane export from vacuole"/>
    <property type="evidence" value="ECO:0007669"/>
    <property type="project" value="TreeGrafter"/>
</dbReference>
<organism evidence="9 11">
    <name type="scientific">Ustilago bromivora</name>
    <dbReference type="NCBI Taxonomy" id="307758"/>
    <lineage>
        <taxon>Eukaryota</taxon>
        <taxon>Fungi</taxon>
        <taxon>Dikarya</taxon>
        <taxon>Basidiomycota</taxon>
        <taxon>Ustilaginomycotina</taxon>
        <taxon>Ustilaginomycetes</taxon>
        <taxon>Ustilaginales</taxon>
        <taxon>Ustilaginaceae</taxon>
        <taxon>Ustilago</taxon>
    </lineage>
</organism>
<gene>
    <name evidence="10" type="ORF">UBRO2_04174</name>
    <name evidence="9" type="ORF">UBRO_02293</name>
</gene>
<dbReference type="PANTHER" id="PTHR16201">
    <property type="entry name" value="SEVEN TRANSMEMBRANE PROTEIN 1-RELATED"/>
    <property type="match status" value="1"/>
</dbReference>
<evidence type="ECO:0000313" key="9">
    <source>
        <dbReference type="EMBL" id="SAM80050.1"/>
    </source>
</evidence>
<dbReference type="PANTHER" id="PTHR16201:SF34">
    <property type="entry name" value="LYSOSOMAL AMINO ACID TRANSPORTER 1"/>
    <property type="match status" value="1"/>
</dbReference>
<dbReference type="InterPro" id="IPR006603">
    <property type="entry name" value="PQ-loop_rpt"/>
</dbReference>
<evidence type="ECO:0000313" key="11">
    <source>
        <dbReference type="Proteomes" id="UP000179920"/>
    </source>
</evidence>
<dbReference type="AlphaFoldDB" id="A0A1K0G0T0"/>
<evidence type="ECO:0000256" key="2">
    <source>
        <dbReference type="ARBA" id="ARBA00022692"/>
    </source>
</evidence>
<feature type="transmembrane region" description="Helical" evidence="8">
    <location>
        <begin position="12"/>
        <end position="28"/>
    </location>
</feature>
<feature type="region of interest" description="Disordered" evidence="7">
    <location>
        <begin position="220"/>
        <end position="462"/>
    </location>
</feature>
<feature type="compositionally biased region" description="Polar residues" evidence="7">
    <location>
        <begin position="139"/>
        <end position="153"/>
    </location>
</feature>
<reference evidence="10" key="3">
    <citation type="submission" date="2018-08" db="EMBL/GenBank/DDBJ databases">
        <authorList>
            <person name="Guldener U."/>
        </authorList>
    </citation>
    <scope>NUCLEOTIDE SEQUENCE</scope>
    <source>
        <strain evidence="10">UB2</strain>
    </source>
</reference>
<comment type="similarity">
    <text evidence="5">Belongs to the laat-1 family.</text>
</comment>
<dbReference type="EMBL" id="LT558120">
    <property type="protein sequence ID" value="SAM80050.1"/>
    <property type="molecule type" value="Genomic_DNA"/>
</dbReference>
<evidence type="ECO:0000256" key="7">
    <source>
        <dbReference type="SAM" id="MobiDB-lite"/>
    </source>
</evidence>
<feature type="compositionally biased region" description="Basic residues" evidence="7">
    <location>
        <begin position="229"/>
        <end position="238"/>
    </location>
</feature>
<protein>
    <submittedName>
        <fullName evidence="9">Uncharacterized protein</fullName>
    </submittedName>
</protein>
<name>A0A1K0G0T0_9BASI</name>
<feature type="region of interest" description="Disordered" evidence="7">
    <location>
        <begin position="475"/>
        <end position="506"/>
    </location>
</feature>
<dbReference type="OrthoDB" id="8048523at2759"/>
<comment type="catalytic activity">
    <reaction evidence="6">
        <text>L-histidine(out) + L-arginine(in) = L-histidine(in) + L-arginine(out)</text>
        <dbReference type="Rhea" id="RHEA:71063"/>
        <dbReference type="ChEBI" id="CHEBI:32682"/>
        <dbReference type="ChEBI" id="CHEBI:57595"/>
    </reaction>
</comment>
<dbReference type="SMART" id="SM00679">
    <property type="entry name" value="CTNS"/>
    <property type="match status" value="2"/>
</dbReference>
<evidence type="ECO:0000256" key="1">
    <source>
        <dbReference type="ARBA" id="ARBA00004141"/>
    </source>
</evidence>
<reference evidence="11" key="1">
    <citation type="submission" date="2016-04" db="EMBL/GenBank/DDBJ databases">
        <authorList>
            <person name="Guldener U."/>
            <person name="Guldener U."/>
        </authorList>
    </citation>
    <scope>NUCLEOTIDE SEQUENCE [LARGE SCALE GENOMIC DNA]</scope>
    <source>
        <strain evidence="11">UB2112</strain>
    </source>
</reference>
<evidence type="ECO:0000256" key="6">
    <source>
        <dbReference type="ARBA" id="ARBA00050768"/>
    </source>
</evidence>
<evidence type="ECO:0000256" key="3">
    <source>
        <dbReference type="ARBA" id="ARBA00022989"/>
    </source>
</evidence>
<keyword evidence="12" id="KW-1185">Reference proteome</keyword>
<dbReference type="Proteomes" id="UP000658997">
    <property type="component" value="Unassembled WGS sequence"/>
</dbReference>
<feature type="compositionally biased region" description="Acidic residues" evidence="7">
    <location>
        <begin position="320"/>
        <end position="332"/>
    </location>
</feature>